<feature type="domain" description="HTH luxR-type" evidence="1">
    <location>
        <begin position="326"/>
        <end position="383"/>
    </location>
</feature>
<dbReference type="AlphaFoldDB" id="A0A2R8A927"/>
<dbReference type="EMBL" id="OMKW01000001">
    <property type="protein sequence ID" value="SPF28737.1"/>
    <property type="molecule type" value="Genomic_DNA"/>
</dbReference>
<dbReference type="InterPro" id="IPR036388">
    <property type="entry name" value="WH-like_DNA-bd_sf"/>
</dbReference>
<dbReference type="Proteomes" id="UP000244932">
    <property type="component" value="Unassembled WGS sequence"/>
</dbReference>
<sequence length="396" mass="43052">MAQSLCVSEASELIGLVYDSSLEKNQWSSLVARLFALCPGHVAAVVTFEDARWVSSHVPTLPGGEHGKKISELMEDVEAGEVSQPDDLNDTLFRRQPLELGTLYSTRRIFTEYEFRNFEGYKQTMEPIGAGHWTGAHFSISGGRRAAIMVVENDFVDTPKDNTRVEEVIEIIAPHMIRANTFARALNMAKSVAETYSAFIDAIALPMIIVTAEGRVQMANAIGQQVLEGGQVIQVDALSGTARLPDDRGNAAFKAAIAAALHDGGPHAFQATIEDTALAFCVCPYRPALSFATDVDKKLFDGQLLFAVFIGARPSGGVSLRLLRDAFGLTLREAEVCRGLLEGQTAATLATDMDRSEKTIRNQIQSVHEKVGVNSTRDLVDAMSVFRSVGAMFSEH</sequence>
<dbReference type="InterPro" id="IPR000792">
    <property type="entry name" value="Tscrpt_reg_LuxR_C"/>
</dbReference>
<name>A0A2R8A927_9RHOB</name>
<evidence type="ECO:0000313" key="2">
    <source>
        <dbReference type="EMBL" id="SPF28737.1"/>
    </source>
</evidence>
<reference evidence="2 3" key="1">
    <citation type="submission" date="2018-03" db="EMBL/GenBank/DDBJ databases">
        <authorList>
            <person name="Keele B.F."/>
        </authorList>
    </citation>
    <scope>NUCLEOTIDE SEQUENCE [LARGE SCALE GENOMIC DNA]</scope>
    <source>
        <strain evidence="2 3">CeCT 8812</strain>
    </source>
</reference>
<evidence type="ECO:0000259" key="1">
    <source>
        <dbReference type="SMART" id="SM00421"/>
    </source>
</evidence>
<accession>A0A2R8A927</accession>
<dbReference type="GO" id="GO:0006355">
    <property type="term" value="P:regulation of DNA-templated transcription"/>
    <property type="evidence" value="ECO:0007669"/>
    <property type="project" value="InterPro"/>
</dbReference>
<dbReference type="Pfam" id="PF00196">
    <property type="entry name" value="GerE"/>
    <property type="match status" value="1"/>
</dbReference>
<gene>
    <name evidence="2" type="ORF">POI8812_01040</name>
</gene>
<organism evidence="2 3">
    <name type="scientific">Pontivivens insulae</name>
    <dbReference type="NCBI Taxonomy" id="1639689"/>
    <lineage>
        <taxon>Bacteria</taxon>
        <taxon>Pseudomonadati</taxon>
        <taxon>Pseudomonadota</taxon>
        <taxon>Alphaproteobacteria</taxon>
        <taxon>Rhodobacterales</taxon>
        <taxon>Paracoccaceae</taxon>
        <taxon>Pontivivens</taxon>
    </lineage>
</organism>
<dbReference type="Gene3D" id="1.10.10.10">
    <property type="entry name" value="Winged helix-like DNA-binding domain superfamily/Winged helix DNA-binding domain"/>
    <property type="match status" value="1"/>
</dbReference>
<proteinExistence type="predicted"/>
<protein>
    <recommendedName>
        <fullName evidence="1">HTH luxR-type domain-containing protein</fullName>
    </recommendedName>
</protein>
<dbReference type="OrthoDB" id="5497412at2"/>
<keyword evidence="3" id="KW-1185">Reference proteome</keyword>
<evidence type="ECO:0000313" key="3">
    <source>
        <dbReference type="Proteomes" id="UP000244932"/>
    </source>
</evidence>
<dbReference type="SMART" id="SM00421">
    <property type="entry name" value="HTH_LUXR"/>
    <property type="match status" value="1"/>
</dbReference>
<dbReference type="GO" id="GO:0003677">
    <property type="term" value="F:DNA binding"/>
    <property type="evidence" value="ECO:0007669"/>
    <property type="project" value="InterPro"/>
</dbReference>
<dbReference type="SUPFAM" id="SSF46894">
    <property type="entry name" value="C-terminal effector domain of the bipartite response regulators"/>
    <property type="match status" value="1"/>
</dbReference>
<dbReference type="InterPro" id="IPR016032">
    <property type="entry name" value="Sig_transdc_resp-reg_C-effctor"/>
</dbReference>
<dbReference type="RefSeq" id="WP_108781411.1">
    <property type="nucleotide sequence ID" value="NZ_OMKW01000001.1"/>
</dbReference>